<name>A0A1N7G552_9EURY</name>
<accession>A0A1N7G552</accession>
<sequence length="43" mass="4586">MTAGPTLAVLLVGLTGLGLLVAYYGARLAAEYLRLEHSEGIRR</sequence>
<reference evidence="2 3" key="1">
    <citation type="submission" date="2017-01" db="EMBL/GenBank/DDBJ databases">
        <authorList>
            <person name="Mah S.A."/>
            <person name="Swanson W.J."/>
            <person name="Moy G.W."/>
            <person name="Vacquier V.D."/>
        </authorList>
    </citation>
    <scope>NUCLEOTIDE SEQUENCE [LARGE SCALE GENOMIC DNA]</scope>
    <source>
        <strain evidence="2 3">CGMCC 1.8909</strain>
    </source>
</reference>
<feature type="transmembrane region" description="Helical" evidence="1">
    <location>
        <begin position="6"/>
        <end position="26"/>
    </location>
</feature>
<keyword evidence="1" id="KW-0812">Transmembrane</keyword>
<dbReference type="RefSeq" id="WP_257787648.1">
    <property type="nucleotide sequence ID" value="NZ_CP019330.1"/>
</dbReference>
<keyword evidence="3" id="KW-1185">Reference proteome</keyword>
<protein>
    <submittedName>
        <fullName evidence="2">Uncharacterized protein</fullName>
    </submittedName>
</protein>
<dbReference type="AlphaFoldDB" id="A0A1N7G552"/>
<dbReference type="EMBL" id="FTNP01000009">
    <property type="protein sequence ID" value="SIS07644.1"/>
    <property type="molecule type" value="Genomic_DNA"/>
</dbReference>
<evidence type="ECO:0000256" key="1">
    <source>
        <dbReference type="SAM" id="Phobius"/>
    </source>
</evidence>
<dbReference type="Proteomes" id="UP000185687">
    <property type="component" value="Unassembled WGS sequence"/>
</dbReference>
<evidence type="ECO:0000313" key="2">
    <source>
        <dbReference type="EMBL" id="SIS07644.1"/>
    </source>
</evidence>
<proteinExistence type="predicted"/>
<keyword evidence="1" id="KW-1133">Transmembrane helix</keyword>
<evidence type="ECO:0000313" key="3">
    <source>
        <dbReference type="Proteomes" id="UP000185687"/>
    </source>
</evidence>
<keyword evidence="1" id="KW-0472">Membrane</keyword>
<organism evidence="2 3">
    <name type="scientific">Natronorubrum daqingense</name>
    <dbReference type="NCBI Taxonomy" id="588898"/>
    <lineage>
        <taxon>Archaea</taxon>
        <taxon>Methanobacteriati</taxon>
        <taxon>Methanobacteriota</taxon>
        <taxon>Stenosarchaea group</taxon>
        <taxon>Halobacteria</taxon>
        <taxon>Halobacteriales</taxon>
        <taxon>Natrialbaceae</taxon>
        <taxon>Natronorubrum</taxon>
    </lineage>
</organism>
<dbReference type="GeneID" id="74354091"/>
<gene>
    <name evidence="2" type="ORF">SAMN05421809_3728</name>
</gene>